<dbReference type="InterPro" id="IPR008962">
    <property type="entry name" value="PapD-like_sf"/>
</dbReference>
<evidence type="ECO:0000313" key="8">
    <source>
        <dbReference type="Proteomes" id="UP000000707"/>
    </source>
</evidence>
<evidence type="ECO:0000256" key="4">
    <source>
        <dbReference type="ARBA" id="ARBA00022989"/>
    </source>
</evidence>
<dbReference type="Pfam" id="PF00635">
    <property type="entry name" value="Motile_Sperm"/>
    <property type="match status" value="1"/>
</dbReference>
<dbReference type="STRING" id="590646.G3B5X3"/>
<dbReference type="Gene3D" id="2.60.40.10">
    <property type="entry name" value="Immunoglobulins"/>
    <property type="match status" value="1"/>
</dbReference>
<dbReference type="PROSITE" id="PS50202">
    <property type="entry name" value="MSP"/>
    <property type="match status" value="1"/>
</dbReference>
<dbReference type="GO" id="GO:0090158">
    <property type="term" value="P:endoplasmic reticulum membrane organization"/>
    <property type="evidence" value="ECO:0007669"/>
    <property type="project" value="TreeGrafter"/>
</dbReference>
<evidence type="ECO:0000256" key="2">
    <source>
        <dbReference type="ARBA" id="ARBA00008932"/>
    </source>
</evidence>
<organism evidence="8">
    <name type="scientific">Candida tenuis (strain ATCC 10573 / BCRC 21748 / CBS 615 / JCM 9827 / NBRC 10315 / NRRL Y-1498 / VKM Y-70)</name>
    <name type="common">Yeast</name>
    <name type="synonym">Yamadazyma tenuis</name>
    <dbReference type="NCBI Taxonomy" id="590646"/>
    <lineage>
        <taxon>Eukaryota</taxon>
        <taxon>Fungi</taxon>
        <taxon>Dikarya</taxon>
        <taxon>Ascomycota</taxon>
        <taxon>Saccharomycotina</taxon>
        <taxon>Pichiomycetes</taxon>
        <taxon>Debaryomycetaceae</taxon>
        <taxon>Yamadazyma</taxon>
    </lineage>
</organism>
<dbReference type="Proteomes" id="UP000000707">
    <property type="component" value="Unassembled WGS sequence"/>
</dbReference>
<dbReference type="EMBL" id="GL996524">
    <property type="protein sequence ID" value="EGV63633.1"/>
    <property type="molecule type" value="Genomic_DNA"/>
</dbReference>
<dbReference type="GO" id="GO:0061817">
    <property type="term" value="P:endoplasmic reticulum-plasma membrane tethering"/>
    <property type="evidence" value="ECO:0007669"/>
    <property type="project" value="TreeGrafter"/>
</dbReference>
<name>G3B5X3_CANTC</name>
<accession>G3B5X3</accession>
<dbReference type="OrthoDB" id="264603at2759"/>
<dbReference type="InterPro" id="IPR013783">
    <property type="entry name" value="Ig-like_fold"/>
</dbReference>
<gene>
    <name evidence="7" type="ORF">CANTEDRAFT_114620</name>
</gene>
<dbReference type="InterPro" id="IPR016763">
    <property type="entry name" value="VAP"/>
</dbReference>
<dbReference type="InterPro" id="IPR000535">
    <property type="entry name" value="MSP_dom"/>
</dbReference>
<sequence>MQVYPKQLEFKSDFKTPTTAYLTVKNTSSYPLAFKAKINVKNVYSVKPNIRVVNPQESVNVSFTLPTLRYRLPVNYQSKHQFLIMSLPSDGLTTDELSNNWPELQKKYGDSLQLDKIKVKYVNLNESAEAPAAAADLGVGSPTKLNGKSKRISKFVANGSANSTNGSVAGTAAAGAAVGAAGAVASVGAKRSSGSTSRSPADEVQTYNGAPREHVSQQPSNNNYQSAYQAAKAKEIKEAQASRESQTLVPSDISKEFETLHESNERLGKKLDSIERLIIIALMLLSFILGKSMV</sequence>
<dbReference type="GO" id="GO:0033149">
    <property type="term" value="F:FFAT motif binding"/>
    <property type="evidence" value="ECO:0007669"/>
    <property type="project" value="TreeGrafter"/>
</dbReference>
<dbReference type="eggNOG" id="KOG0439">
    <property type="taxonomic scope" value="Eukaryota"/>
</dbReference>
<dbReference type="GO" id="GO:0005789">
    <property type="term" value="C:endoplasmic reticulum membrane"/>
    <property type="evidence" value="ECO:0007669"/>
    <property type="project" value="InterPro"/>
</dbReference>
<evidence type="ECO:0000256" key="3">
    <source>
        <dbReference type="ARBA" id="ARBA00022692"/>
    </source>
</evidence>
<keyword evidence="3" id="KW-0812">Transmembrane</keyword>
<dbReference type="GeneID" id="18247511"/>
<dbReference type="SUPFAM" id="SSF49354">
    <property type="entry name" value="PapD-like"/>
    <property type="match status" value="1"/>
</dbReference>
<dbReference type="PANTHER" id="PTHR10809">
    <property type="entry name" value="VESICLE-ASSOCIATED MEMBRANE PROTEIN-ASSOCIATED PROTEIN"/>
    <property type="match status" value="1"/>
</dbReference>
<dbReference type="AlphaFoldDB" id="G3B5X3"/>
<comment type="similarity">
    <text evidence="2">Belongs to the VAMP-associated protein (VAP) (TC 9.B.17) family.</text>
</comment>
<dbReference type="EMBL" id="GL996524">
    <property type="protein sequence ID" value="EGV63634.1"/>
    <property type="molecule type" value="Genomic_DNA"/>
</dbReference>
<evidence type="ECO:0000256" key="1">
    <source>
        <dbReference type="ARBA" id="ARBA00004211"/>
    </source>
</evidence>
<protein>
    <recommendedName>
        <fullName evidence="6">MSP domain-containing protein</fullName>
    </recommendedName>
</protein>
<dbReference type="GO" id="GO:0005886">
    <property type="term" value="C:plasma membrane"/>
    <property type="evidence" value="ECO:0007669"/>
    <property type="project" value="TreeGrafter"/>
</dbReference>
<proteinExistence type="inferred from homology"/>
<keyword evidence="4" id="KW-1133">Transmembrane helix</keyword>
<keyword evidence="5" id="KW-0472">Membrane</keyword>
<dbReference type="PANTHER" id="PTHR10809:SF6">
    <property type="entry name" value="AT11025P-RELATED"/>
    <property type="match status" value="1"/>
</dbReference>
<evidence type="ECO:0000313" key="7">
    <source>
        <dbReference type="EMBL" id="EGV63634.1"/>
    </source>
</evidence>
<reference evidence="7 8" key="1">
    <citation type="journal article" date="2011" name="Proc. Natl. Acad. Sci. U.S.A.">
        <title>Comparative genomics of xylose-fermenting fungi for enhanced biofuel production.</title>
        <authorList>
            <person name="Wohlbach D.J."/>
            <person name="Kuo A."/>
            <person name="Sato T.K."/>
            <person name="Potts K.M."/>
            <person name="Salamov A.A."/>
            <person name="LaButti K.M."/>
            <person name="Sun H."/>
            <person name="Clum A."/>
            <person name="Pangilinan J.L."/>
            <person name="Lindquist E.A."/>
            <person name="Lucas S."/>
            <person name="Lapidus A."/>
            <person name="Jin M."/>
            <person name="Gunawan C."/>
            <person name="Balan V."/>
            <person name="Dale B.E."/>
            <person name="Jeffries T.W."/>
            <person name="Zinkel R."/>
            <person name="Barry K.W."/>
            <person name="Grigoriev I.V."/>
            <person name="Gasch A.P."/>
        </authorList>
    </citation>
    <scope>NUCLEOTIDE SEQUENCE [LARGE SCALE GENOMIC DNA]</scope>
    <source>
        <strain evidence="7">ATCC 10573</strain>
        <strain evidence="8">ATCC 10573 / BCRC 21748 / CBS 615 / JCM 9827 / NBRC 10315 / NRRL Y-1498 / VKM Y-70</strain>
    </source>
</reference>
<dbReference type="KEGG" id="cten:18247511"/>
<dbReference type="HOGENOM" id="CLU_946635_0_0_1"/>
<keyword evidence="8" id="KW-1185">Reference proteome</keyword>
<feature type="domain" description="MSP" evidence="6">
    <location>
        <begin position="1"/>
        <end position="122"/>
    </location>
</feature>
<evidence type="ECO:0000256" key="5">
    <source>
        <dbReference type="ARBA" id="ARBA00023136"/>
    </source>
</evidence>
<comment type="subcellular location">
    <subcellularLocation>
        <location evidence="1">Membrane</location>
        <topology evidence="1">Single-pass type IV membrane protein</topology>
    </subcellularLocation>
</comment>
<evidence type="ECO:0000259" key="6">
    <source>
        <dbReference type="PROSITE" id="PS50202"/>
    </source>
</evidence>